<dbReference type="CDD" id="cd06267">
    <property type="entry name" value="PBP1_LacI_sugar_binding-like"/>
    <property type="match status" value="1"/>
</dbReference>
<keyword evidence="1" id="KW-0805">Transcription regulation</keyword>
<dbReference type="InterPro" id="IPR028082">
    <property type="entry name" value="Peripla_BP_I"/>
</dbReference>
<dbReference type="SUPFAM" id="SSF47413">
    <property type="entry name" value="lambda repressor-like DNA-binding domains"/>
    <property type="match status" value="1"/>
</dbReference>
<evidence type="ECO:0000256" key="3">
    <source>
        <dbReference type="ARBA" id="ARBA00023163"/>
    </source>
</evidence>
<evidence type="ECO:0000313" key="5">
    <source>
        <dbReference type="EMBL" id="MFF3568636.1"/>
    </source>
</evidence>
<dbReference type="SMART" id="SM00354">
    <property type="entry name" value="HTH_LACI"/>
    <property type="match status" value="1"/>
</dbReference>
<dbReference type="RefSeq" id="WP_063713002.1">
    <property type="nucleotide sequence ID" value="NZ_JBIAQY010000004.1"/>
</dbReference>
<dbReference type="InterPro" id="IPR000843">
    <property type="entry name" value="HTH_LacI"/>
</dbReference>
<evidence type="ECO:0000256" key="2">
    <source>
        <dbReference type="ARBA" id="ARBA00023125"/>
    </source>
</evidence>
<dbReference type="PROSITE" id="PS50932">
    <property type="entry name" value="HTH_LACI_2"/>
    <property type="match status" value="1"/>
</dbReference>
<reference evidence="5 6" key="1">
    <citation type="submission" date="2024-10" db="EMBL/GenBank/DDBJ databases">
        <title>The Natural Products Discovery Center: Release of the First 8490 Sequenced Strains for Exploring Actinobacteria Biosynthetic Diversity.</title>
        <authorList>
            <person name="Kalkreuter E."/>
            <person name="Kautsar S.A."/>
            <person name="Yang D."/>
            <person name="Bader C.D."/>
            <person name="Teijaro C.N."/>
            <person name="Fluegel L."/>
            <person name="Davis C.M."/>
            <person name="Simpson J.R."/>
            <person name="Lauterbach L."/>
            <person name="Steele A.D."/>
            <person name="Gui C."/>
            <person name="Meng S."/>
            <person name="Li G."/>
            <person name="Viehrig K."/>
            <person name="Ye F."/>
            <person name="Su P."/>
            <person name="Kiefer A.F."/>
            <person name="Nichols A."/>
            <person name="Cepeda A.J."/>
            <person name="Yan W."/>
            <person name="Fan B."/>
            <person name="Jiang Y."/>
            <person name="Adhikari A."/>
            <person name="Zheng C.-J."/>
            <person name="Schuster L."/>
            <person name="Cowan T.M."/>
            <person name="Smanski M.J."/>
            <person name="Chevrette M.G."/>
            <person name="De Carvalho L.P.S."/>
            <person name="Shen B."/>
        </authorList>
    </citation>
    <scope>NUCLEOTIDE SEQUENCE [LARGE SCALE GENOMIC DNA]</scope>
    <source>
        <strain evidence="5 6">NPDC002593</strain>
    </source>
</reference>
<feature type="domain" description="HTH lacI-type" evidence="4">
    <location>
        <begin position="13"/>
        <end position="69"/>
    </location>
</feature>
<dbReference type="Gene3D" id="1.10.260.40">
    <property type="entry name" value="lambda repressor-like DNA-binding domains"/>
    <property type="match status" value="1"/>
</dbReference>
<accession>A0ABW6RX90</accession>
<evidence type="ECO:0000313" key="6">
    <source>
        <dbReference type="Proteomes" id="UP001601992"/>
    </source>
</evidence>
<evidence type="ECO:0000256" key="1">
    <source>
        <dbReference type="ARBA" id="ARBA00023015"/>
    </source>
</evidence>
<dbReference type="Gene3D" id="3.40.50.2300">
    <property type="match status" value="2"/>
</dbReference>
<dbReference type="CDD" id="cd01392">
    <property type="entry name" value="HTH_LacI"/>
    <property type="match status" value="1"/>
</dbReference>
<evidence type="ECO:0000259" key="4">
    <source>
        <dbReference type="PROSITE" id="PS50932"/>
    </source>
</evidence>
<dbReference type="Proteomes" id="UP001601992">
    <property type="component" value="Unassembled WGS sequence"/>
</dbReference>
<dbReference type="EMBL" id="JBIAQY010000004">
    <property type="protein sequence ID" value="MFF3568636.1"/>
    <property type="molecule type" value="Genomic_DNA"/>
</dbReference>
<organism evidence="5 6">
    <name type="scientific">Nocardia jiangxiensis</name>
    <dbReference type="NCBI Taxonomy" id="282685"/>
    <lineage>
        <taxon>Bacteria</taxon>
        <taxon>Bacillati</taxon>
        <taxon>Actinomycetota</taxon>
        <taxon>Actinomycetes</taxon>
        <taxon>Mycobacteriales</taxon>
        <taxon>Nocardiaceae</taxon>
        <taxon>Nocardia</taxon>
    </lineage>
</organism>
<dbReference type="GO" id="GO:0003677">
    <property type="term" value="F:DNA binding"/>
    <property type="evidence" value="ECO:0007669"/>
    <property type="project" value="UniProtKB-KW"/>
</dbReference>
<proteinExistence type="predicted"/>
<dbReference type="Pfam" id="PF13377">
    <property type="entry name" value="Peripla_BP_3"/>
    <property type="match status" value="1"/>
</dbReference>
<dbReference type="SUPFAM" id="SSF53822">
    <property type="entry name" value="Periplasmic binding protein-like I"/>
    <property type="match status" value="1"/>
</dbReference>
<gene>
    <name evidence="5" type="ORF">ACFYXQ_12770</name>
</gene>
<dbReference type="InterPro" id="IPR046335">
    <property type="entry name" value="LacI/GalR-like_sensor"/>
</dbReference>
<dbReference type="InterPro" id="IPR010982">
    <property type="entry name" value="Lambda_DNA-bd_dom_sf"/>
</dbReference>
<keyword evidence="2 5" id="KW-0238">DNA-binding</keyword>
<protein>
    <submittedName>
        <fullName evidence="5">LacI family DNA-binding transcriptional regulator</fullName>
    </submittedName>
</protein>
<keyword evidence="3" id="KW-0804">Transcription</keyword>
<dbReference type="PANTHER" id="PTHR30146">
    <property type="entry name" value="LACI-RELATED TRANSCRIPTIONAL REPRESSOR"/>
    <property type="match status" value="1"/>
</dbReference>
<dbReference type="Pfam" id="PF00356">
    <property type="entry name" value="LacI"/>
    <property type="match status" value="1"/>
</dbReference>
<keyword evidence="6" id="KW-1185">Reference proteome</keyword>
<sequence length="351" mass="37681">MPERSKPARPPKVTLKDVASLAGVDRSVVSRIVNNDPNLNIRPQTRQRVQQTIDKLGYRPNAAARSLRTARAYMFGLLIPDFANPVYAEIIAGAERAAGELGYALMTASSAGVRFALPHYLELIGQGRVDGLLFAGEETGHELEQLRASKIPWVLVNRHTEGSPRYVILDDERAGHLAVDHLVTLGHRRIAHLAGPAGADTAQRRRAGYLSAMAAAQLPTTPGLIAHADYTPAGGAAAMQELLSIPHPPTAVFVANVASAVGVLHAIHERGLSVPHDISVIAVHDMALASHLVPALTTVRMPLEQLGHRALELLAQREPTEPIAEIVTEPVELIVRQSTAQPPNHDNPTAP</sequence>
<comment type="caution">
    <text evidence="5">The sequence shown here is derived from an EMBL/GenBank/DDBJ whole genome shotgun (WGS) entry which is preliminary data.</text>
</comment>
<name>A0ABW6RX90_9NOCA</name>
<dbReference type="PANTHER" id="PTHR30146:SF109">
    <property type="entry name" value="HTH-TYPE TRANSCRIPTIONAL REGULATOR GALS"/>
    <property type="match status" value="1"/>
</dbReference>